<protein>
    <submittedName>
        <fullName evidence="5">Class I SAM-dependent methyltransferase</fullName>
        <ecNumber evidence="5">2.1.-.-</ecNumber>
    </submittedName>
</protein>
<reference evidence="5 6" key="1">
    <citation type="submission" date="2023-05" db="EMBL/GenBank/DDBJ databases">
        <authorList>
            <person name="Gao F."/>
        </authorList>
    </citation>
    <scope>NUCLEOTIDE SEQUENCE [LARGE SCALE GENOMIC DNA]</scope>
    <source>
        <strain evidence="5 6">MIMF12</strain>
    </source>
</reference>
<gene>
    <name evidence="5" type="ORF">QOL99_04330</name>
</gene>
<keyword evidence="1 5" id="KW-0489">Methyltransferase</keyword>
<evidence type="ECO:0000256" key="1">
    <source>
        <dbReference type="ARBA" id="ARBA00022603"/>
    </source>
</evidence>
<keyword evidence="3" id="KW-0949">S-adenosyl-L-methionine</keyword>
<dbReference type="InterPro" id="IPR041698">
    <property type="entry name" value="Methyltransf_25"/>
</dbReference>
<dbReference type="GO" id="GO:0032259">
    <property type="term" value="P:methylation"/>
    <property type="evidence" value="ECO:0007669"/>
    <property type="project" value="UniProtKB-KW"/>
</dbReference>
<proteinExistence type="predicted"/>
<keyword evidence="2 5" id="KW-0808">Transferase</keyword>
<evidence type="ECO:0000256" key="2">
    <source>
        <dbReference type="ARBA" id="ARBA00022679"/>
    </source>
</evidence>
<dbReference type="CDD" id="cd02440">
    <property type="entry name" value="AdoMet_MTases"/>
    <property type="match status" value="1"/>
</dbReference>
<dbReference type="InterPro" id="IPR029063">
    <property type="entry name" value="SAM-dependent_MTases_sf"/>
</dbReference>
<sequence length="248" mass="27120">MTDSPEYNDPRLVPLYDLQNRWGADDDFFLALANGQPGRRILDLGCGTGRLTTALARAGHRVTGVDPARASLDVAQSKPGAEAVNWIHGTAKAAPGEAFDLALMTSHVAQIFEEDAAWAEVLGHLHRALVPGGRLAFDSRDPAARGWEVWDSGDERERVTLPDGQELEAWMTVDGVTDGRVTFTGHMQFLASGERITDRSTLRFRTEAELRQSLMAAGFAVETIYGGWHGERVGEERGELVVVARKPE</sequence>
<dbReference type="Proteomes" id="UP001302059">
    <property type="component" value="Unassembled WGS sequence"/>
</dbReference>
<dbReference type="SUPFAM" id="SSF53335">
    <property type="entry name" value="S-adenosyl-L-methionine-dependent methyltransferases"/>
    <property type="match status" value="1"/>
</dbReference>
<accession>A0ABT7JEK6</accession>
<dbReference type="GO" id="GO:0008168">
    <property type="term" value="F:methyltransferase activity"/>
    <property type="evidence" value="ECO:0007669"/>
    <property type="project" value="UniProtKB-KW"/>
</dbReference>
<dbReference type="RefSeq" id="WP_285521734.1">
    <property type="nucleotide sequence ID" value="NZ_JASNGB010000020.1"/>
</dbReference>
<feature type="domain" description="Methyltransferase" evidence="4">
    <location>
        <begin position="41"/>
        <end position="133"/>
    </location>
</feature>
<evidence type="ECO:0000256" key="3">
    <source>
        <dbReference type="ARBA" id="ARBA00022691"/>
    </source>
</evidence>
<dbReference type="Gene3D" id="3.40.50.150">
    <property type="entry name" value="Vaccinia Virus protein VP39"/>
    <property type="match status" value="1"/>
</dbReference>
<dbReference type="EMBL" id="JASNGB010000020">
    <property type="protein sequence ID" value="MDL2343376.1"/>
    <property type="molecule type" value="Genomic_DNA"/>
</dbReference>
<evidence type="ECO:0000259" key="4">
    <source>
        <dbReference type="Pfam" id="PF13649"/>
    </source>
</evidence>
<keyword evidence="6" id="KW-1185">Reference proteome</keyword>
<dbReference type="PANTHER" id="PTHR43464">
    <property type="entry name" value="METHYLTRANSFERASE"/>
    <property type="match status" value="1"/>
</dbReference>
<name>A0ABT7JEK6_9DEIO</name>
<dbReference type="EC" id="2.1.-.-" evidence="5"/>
<evidence type="ECO:0000313" key="5">
    <source>
        <dbReference type="EMBL" id="MDL2343376.1"/>
    </source>
</evidence>
<dbReference type="PANTHER" id="PTHR43464:SF19">
    <property type="entry name" value="UBIQUINONE BIOSYNTHESIS O-METHYLTRANSFERASE, MITOCHONDRIAL"/>
    <property type="match status" value="1"/>
</dbReference>
<comment type="caution">
    <text evidence="5">The sequence shown here is derived from an EMBL/GenBank/DDBJ whole genome shotgun (WGS) entry which is preliminary data.</text>
</comment>
<dbReference type="Pfam" id="PF13649">
    <property type="entry name" value="Methyltransf_25"/>
    <property type="match status" value="1"/>
</dbReference>
<organism evidence="5 6">
    <name type="scientific">Deinococcus rhizophilus</name>
    <dbReference type="NCBI Taxonomy" id="3049544"/>
    <lineage>
        <taxon>Bacteria</taxon>
        <taxon>Thermotogati</taxon>
        <taxon>Deinococcota</taxon>
        <taxon>Deinococci</taxon>
        <taxon>Deinococcales</taxon>
        <taxon>Deinococcaceae</taxon>
        <taxon>Deinococcus</taxon>
    </lineage>
</organism>
<evidence type="ECO:0000313" key="6">
    <source>
        <dbReference type="Proteomes" id="UP001302059"/>
    </source>
</evidence>